<feature type="chain" id="PRO_5035186329" evidence="2">
    <location>
        <begin position="22"/>
        <end position="176"/>
    </location>
</feature>
<dbReference type="GO" id="GO:0046872">
    <property type="term" value="F:metal ion binding"/>
    <property type="evidence" value="ECO:0007669"/>
    <property type="project" value="InterPro"/>
</dbReference>
<feature type="compositionally biased region" description="Low complexity" evidence="1">
    <location>
        <begin position="133"/>
        <end position="147"/>
    </location>
</feature>
<organism evidence="3 4">
    <name type="scientific">Taishania pollutisoli</name>
    <dbReference type="NCBI Taxonomy" id="2766479"/>
    <lineage>
        <taxon>Bacteria</taxon>
        <taxon>Pseudomonadati</taxon>
        <taxon>Bacteroidota</taxon>
        <taxon>Flavobacteriia</taxon>
        <taxon>Flavobacteriales</taxon>
        <taxon>Crocinitomicaceae</taxon>
        <taxon>Taishania</taxon>
    </lineage>
</organism>
<name>A0A8J6P577_9FLAO</name>
<evidence type="ECO:0000313" key="3">
    <source>
        <dbReference type="EMBL" id="MBC9811989.1"/>
    </source>
</evidence>
<protein>
    <submittedName>
        <fullName evidence="3">Heavy-metal-associated domain-containing protein</fullName>
    </submittedName>
</protein>
<dbReference type="Gene3D" id="3.30.70.100">
    <property type="match status" value="1"/>
</dbReference>
<keyword evidence="4" id="KW-1185">Reference proteome</keyword>
<dbReference type="RefSeq" id="WP_163490257.1">
    <property type="nucleotide sequence ID" value="NZ_JACVEL010000003.1"/>
</dbReference>
<dbReference type="EMBL" id="JACVEL010000003">
    <property type="protein sequence ID" value="MBC9811989.1"/>
    <property type="molecule type" value="Genomic_DNA"/>
</dbReference>
<dbReference type="PROSITE" id="PS51257">
    <property type="entry name" value="PROKAR_LIPOPROTEIN"/>
    <property type="match status" value="1"/>
</dbReference>
<evidence type="ECO:0000256" key="2">
    <source>
        <dbReference type="SAM" id="SignalP"/>
    </source>
</evidence>
<dbReference type="AlphaFoldDB" id="A0A8J6P577"/>
<keyword evidence="2" id="KW-0732">Signal</keyword>
<proteinExistence type="predicted"/>
<evidence type="ECO:0000256" key="1">
    <source>
        <dbReference type="SAM" id="MobiDB-lite"/>
    </source>
</evidence>
<comment type="caution">
    <text evidence="3">The sequence shown here is derived from an EMBL/GenBank/DDBJ whole genome shotgun (WGS) entry which is preliminary data.</text>
</comment>
<sequence>MKNTIVAFTGILLLSACSQNASEKTVQKEVTVVETEQVSNVTPTKLLSMEIGGMSCEMGCGSAIRKGLLATGAVERVQFDFKMGRDINTATISFDDSKISEQELSKIISELNDKQFSIGSSTVSDYKAEEKTTTSSETKSSGSVGAQSSFSDLEQATFEIKTPNLIDLLLSALVRG</sequence>
<feature type="region of interest" description="Disordered" evidence="1">
    <location>
        <begin position="127"/>
        <end position="147"/>
    </location>
</feature>
<dbReference type="Proteomes" id="UP000652681">
    <property type="component" value="Unassembled WGS sequence"/>
</dbReference>
<gene>
    <name evidence="3" type="ORF">H9Y05_05805</name>
</gene>
<accession>A0A8J6P577</accession>
<feature type="signal peptide" evidence="2">
    <location>
        <begin position="1"/>
        <end position="21"/>
    </location>
</feature>
<dbReference type="InterPro" id="IPR036163">
    <property type="entry name" value="HMA_dom_sf"/>
</dbReference>
<evidence type="ECO:0000313" key="4">
    <source>
        <dbReference type="Proteomes" id="UP000652681"/>
    </source>
</evidence>
<dbReference type="SUPFAM" id="SSF55008">
    <property type="entry name" value="HMA, heavy metal-associated domain"/>
    <property type="match status" value="1"/>
</dbReference>
<reference evidence="3" key="1">
    <citation type="submission" date="2020-09" db="EMBL/GenBank/DDBJ databases">
        <title>Taishania pollutisoli gen. nov., sp. nov., Isolated from Tetrabromobisphenol A-Contaminated Soil.</title>
        <authorList>
            <person name="Chen Q."/>
        </authorList>
    </citation>
    <scope>NUCLEOTIDE SEQUENCE</scope>
    <source>
        <strain evidence="3">CZZ-1</strain>
    </source>
</reference>